<keyword evidence="3" id="KW-0547">Nucleotide-binding</keyword>
<accession>A0A2M8PC46</accession>
<protein>
    <submittedName>
        <fullName evidence="6">Multidrug ABC transporter ATP-binding protein</fullName>
    </submittedName>
</protein>
<dbReference type="Gene3D" id="3.40.50.300">
    <property type="entry name" value="P-loop containing nucleotide triphosphate hydrolases"/>
    <property type="match status" value="1"/>
</dbReference>
<evidence type="ECO:0000259" key="5">
    <source>
        <dbReference type="PROSITE" id="PS50893"/>
    </source>
</evidence>
<dbReference type="InterPro" id="IPR003593">
    <property type="entry name" value="AAA+_ATPase"/>
</dbReference>
<feature type="domain" description="ABC transporter" evidence="5">
    <location>
        <begin position="27"/>
        <end position="257"/>
    </location>
</feature>
<name>A0A2M8PC46_9CHLR</name>
<evidence type="ECO:0000313" key="6">
    <source>
        <dbReference type="EMBL" id="PJF35128.1"/>
    </source>
</evidence>
<reference evidence="6 7" key="1">
    <citation type="submission" date="2017-11" db="EMBL/GenBank/DDBJ databases">
        <title>Evolution of Phototrophy in the Chloroflexi Phylum Driven by Horizontal Gene Transfer.</title>
        <authorList>
            <person name="Ward L.M."/>
            <person name="Hemp J."/>
            <person name="Shih P.M."/>
            <person name="Mcglynn S.E."/>
            <person name="Fischer W."/>
        </authorList>
    </citation>
    <scope>NUCLEOTIDE SEQUENCE [LARGE SCALE GENOMIC DNA]</scope>
    <source>
        <strain evidence="6">JP3_13</strain>
    </source>
</reference>
<dbReference type="SMART" id="SM00382">
    <property type="entry name" value="AAA"/>
    <property type="match status" value="1"/>
</dbReference>
<organism evidence="6 7">
    <name type="scientific">Candidatus Thermofonsia Clade 1 bacterium</name>
    <dbReference type="NCBI Taxonomy" id="2364210"/>
    <lineage>
        <taxon>Bacteria</taxon>
        <taxon>Bacillati</taxon>
        <taxon>Chloroflexota</taxon>
        <taxon>Candidatus Thermofontia</taxon>
        <taxon>Candidatus Thermofonsia Clade 1</taxon>
    </lineage>
</organism>
<gene>
    <name evidence="6" type="ORF">CUN49_12135</name>
</gene>
<dbReference type="AlphaFoldDB" id="A0A2M8PC46"/>
<dbReference type="Proteomes" id="UP000229681">
    <property type="component" value="Unassembled WGS sequence"/>
</dbReference>
<evidence type="ECO:0000256" key="2">
    <source>
        <dbReference type="ARBA" id="ARBA00022448"/>
    </source>
</evidence>
<sequence>MPETTSDAPDKVPVTNALSVDEADLIIETRGLVKRYGKLTAINDLSLSVPRGAIYGFVGPNGAGKTSTMRILTTLMLPTAGQAYVAGYEVTKNPRSVRRVIGYMPDYFGVYDDMKVWEYLDFFAACYEIPEGQRPQMINDLLELVDLKHRRDDMVDKLSRGMKQRLCLARTLVHDPQVLILDEPASGLDPRARVEIRELMVELARMGKTIFFSSHILADVAEICTHIGIIEAGQMVMQGSMESIRRQLSPHREAIVTLLDRAEDARSVLSGVQGVLAVAELPDEGGRKRLRVTFDGEDALLSAMVQALAAQGIPVLNFTEQAQDLESVFMKVTKGIVS</sequence>
<dbReference type="PANTHER" id="PTHR43335:SF3">
    <property type="entry name" value="ABC TRANSPORTER"/>
    <property type="match status" value="1"/>
</dbReference>
<evidence type="ECO:0000256" key="4">
    <source>
        <dbReference type="ARBA" id="ARBA00022840"/>
    </source>
</evidence>
<dbReference type="GO" id="GO:0005524">
    <property type="term" value="F:ATP binding"/>
    <property type="evidence" value="ECO:0007669"/>
    <property type="project" value="UniProtKB-KW"/>
</dbReference>
<keyword evidence="4 6" id="KW-0067">ATP-binding</keyword>
<dbReference type="PANTHER" id="PTHR43335">
    <property type="entry name" value="ABC TRANSPORTER, ATP-BINDING PROTEIN"/>
    <property type="match status" value="1"/>
</dbReference>
<proteinExistence type="inferred from homology"/>
<dbReference type="EMBL" id="PGTM01000202">
    <property type="protein sequence ID" value="PJF35128.1"/>
    <property type="molecule type" value="Genomic_DNA"/>
</dbReference>
<comment type="caution">
    <text evidence="6">The sequence shown here is derived from an EMBL/GenBank/DDBJ whole genome shotgun (WGS) entry which is preliminary data.</text>
</comment>
<evidence type="ECO:0000256" key="1">
    <source>
        <dbReference type="ARBA" id="ARBA00005417"/>
    </source>
</evidence>
<dbReference type="SUPFAM" id="SSF52540">
    <property type="entry name" value="P-loop containing nucleoside triphosphate hydrolases"/>
    <property type="match status" value="1"/>
</dbReference>
<keyword evidence="2" id="KW-0813">Transport</keyword>
<dbReference type="InterPro" id="IPR003439">
    <property type="entry name" value="ABC_transporter-like_ATP-bd"/>
</dbReference>
<dbReference type="InterPro" id="IPR027417">
    <property type="entry name" value="P-loop_NTPase"/>
</dbReference>
<evidence type="ECO:0000256" key="3">
    <source>
        <dbReference type="ARBA" id="ARBA00022741"/>
    </source>
</evidence>
<dbReference type="Pfam" id="PF00005">
    <property type="entry name" value="ABC_tran"/>
    <property type="match status" value="1"/>
</dbReference>
<comment type="similarity">
    <text evidence="1">Belongs to the ABC transporter superfamily.</text>
</comment>
<evidence type="ECO:0000313" key="7">
    <source>
        <dbReference type="Proteomes" id="UP000229681"/>
    </source>
</evidence>
<dbReference type="PROSITE" id="PS50893">
    <property type="entry name" value="ABC_TRANSPORTER_2"/>
    <property type="match status" value="1"/>
</dbReference>
<dbReference type="GO" id="GO:0016887">
    <property type="term" value="F:ATP hydrolysis activity"/>
    <property type="evidence" value="ECO:0007669"/>
    <property type="project" value="InterPro"/>
</dbReference>
<dbReference type="CDD" id="cd03230">
    <property type="entry name" value="ABC_DR_subfamily_A"/>
    <property type="match status" value="1"/>
</dbReference>